<keyword evidence="2" id="KW-1185">Reference proteome</keyword>
<dbReference type="Proteomes" id="UP001275664">
    <property type="component" value="Unassembled WGS sequence"/>
</dbReference>
<comment type="caution">
    <text evidence="1">The sequence shown here is derived from an EMBL/GenBank/DDBJ whole genome shotgun (WGS) entry which is preliminary data.</text>
</comment>
<dbReference type="EMBL" id="JAWXRD010000017">
    <property type="protein sequence ID" value="MDX6040133.1"/>
    <property type="molecule type" value="Genomic_DNA"/>
</dbReference>
<dbReference type="Gene3D" id="2.60.20.10">
    <property type="entry name" value="Crystallins"/>
    <property type="match status" value="2"/>
</dbReference>
<sequence>MTDKKIEETVSNVSETGNDAEVWFFTDINFHGDCQTWSKDSFDHLDFEWDNGMNFYQTISSLLVIRGECQVSSDKSHTFYDSGYFDADKGKNGSGIFDNLMDYGWNDRITTIRTQHGEILRNKSTPYLVLRNTDHKNAKIIEADNPNIGAYPTQLVFCIGSPTGKVYLYSGENYTGEIMTCSVDGGYVAHGSSNGGVYWLDDSPFTVRSVSFEAITPPGGLDLYADPGFSGTKTHLDWDTDQLTPNTSSIIVGGGTWYGYTTEYSHQSSAAIILEAGGGYNNDGRYDMDYLNEKGVSDKLRSFRLIN</sequence>
<organism evidence="1 2">
    <name type="scientific">Scandinavium lactucae</name>
    <dbReference type="NCBI Taxonomy" id="3095028"/>
    <lineage>
        <taxon>Bacteria</taxon>
        <taxon>Pseudomonadati</taxon>
        <taxon>Pseudomonadota</taxon>
        <taxon>Gammaproteobacteria</taxon>
        <taxon>Enterobacterales</taxon>
        <taxon>Enterobacteriaceae</taxon>
        <taxon>Scandinavium</taxon>
    </lineage>
</organism>
<name>A0ABU4QPG7_9ENTR</name>
<protein>
    <submittedName>
        <fullName evidence="1">Uncharacterized protein</fullName>
    </submittedName>
</protein>
<proteinExistence type="predicted"/>
<dbReference type="RefSeq" id="WP_319785823.1">
    <property type="nucleotide sequence ID" value="NZ_JAWXRD010000017.1"/>
</dbReference>
<evidence type="ECO:0000313" key="1">
    <source>
        <dbReference type="EMBL" id="MDX6040133.1"/>
    </source>
</evidence>
<gene>
    <name evidence="1" type="ORF">SIK69_07985</name>
</gene>
<evidence type="ECO:0000313" key="2">
    <source>
        <dbReference type="Proteomes" id="UP001275664"/>
    </source>
</evidence>
<accession>A0ABU4QPG7</accession>
<reference evidence="1 2" key="1">
    <citation type="submission" date="2023-11" db="EMBL/GenBank/DDBJ databases">
        <title>Scandinavium wanjuensis sp. nov., isolated from lettuce South Korea.</title>
        <authorList>
            <person name="Park J."/>
            <person name="Park S."/>
            <person name="Oh K.K."/>
            <person name="Cho G.S."/>
            <person name="Franz C.M.A.P."/>
        </authorList>
    </citation>
    <scope>NUCLEOTIDE SEQUENCE [LARGE SCALE GENOMIC DNA]</scope>
    <source>
        <strain evidence="1 2">V105_6</strain>
    </source>
</reference>